<feature type="region of interest" description="Disordered" evidence="1">
    <location>
        <begin position="1"/>
        <end position="47"/>
    </location>
</feature>
<dbReference type="Proteomes" id="UP000004893">
    <property type="component" value="Unassembled WGS sequence"/>
</dbReference>
<proteinExistence type="predicted"/>
<evidence type="ECO:0000313" key="2">
    <source>
        <dbReference type="EMBL" id="EEG74098.1"/>
    </source>
</evidence>
<reference evidence="2" key="1">
    <citation type="submission" date="2009-02" db="EMBL/GenBank/DDBJ databases">
        <authorList>
            <person name="Fulton L."/>
            <person name="Clifton S."/>
            <person name="Fulton B."/>
            <person name="Xu J."/>
            <person name="Minx P."/>
            <person name="Pepin K.H."/>
            <person name="Johnson M."/>
            <person name="Bhonagiri V."/>
            <person name="Nash W.E."/>
            <person name="Mardis E.R."/>
            <person name="Wilson R.K."/>
        </authorList>
    </citation>
    <scope>NUCLEOTIDE SEQUENCE [LARGE SCALE GENOMIC DNA]</scope>
    <source>
        <strain evidence="2">DSM 15053</strain>
    </source>
</reference>
<dbReference type="OrthoDB" id="1958134at2"/>
<dbReference type="eggNOG" id="ENOG5030FUR">
    <property type="taxonomic scope" value="Bacteria"/>
</dbReference>
<feature type="compositionally biased region" description="Polar residues" evidence="1">
    <location>
        <begin position="1"/>
        <end position="13"/>
    </location>
</feature>
<evidence type="ECO:0000256" key="1">
    <source>
        <dbReference type="SAM" id="MobiDB-lite"/>
    </source>
</evidence>
<dbReference type="EMBL" id="ABYI02000022">
    <property type="protein sequence ID" value="EEG74098.1"/>
    <property type="molecule type" value="Genomic_DNA"/>
</dbReference>
<keyword evidence="3" id="KW-1185">Reference proteome</keyword>
<dbReference type="AlphaFoldDB" id="C0C1T4"/>
<dbReference type="HOGENOM" id="CLU_733149_0_0_9"/>
<organism evidence="2 3">
    <name type="scientific">[Clostridium] hylemonae DSM 15053</name>
    <dbReference type="NCBI Taxonomy" id="553973"/>
    <lineage>
        <taxon>Bacteria</taxon>
        <taxon>Bacillati</taxon>
        <taxon>Bacillota</taxon>
        <taxon>Clostridia</taxon>
        <taxon>Lachnospirales</taxon>
        <taxon>Lachnospiraceae</taxon>
    </lineage>
</organism>
<sequence>MGIINKITQSPAVTHTEPASAARKERTSSSVSQTGPAQPNDHADLSAEWTYTDDTKALVRQMLSSLQEKYPGIGIFITGELDKDSLRNAAASLGEGSYLLLSDSFLQKMQNSQEDYEKGKSILVQLLNRLSSSEAPGQAQGFYAAGQETLYWTAEASADKSGQVQKEQNTNAFSWNGTSQDSSDISKTIYSKSGKVSLKVISHSYNNLAGARTKGQVQTVMSRARRDIANLRLAASFGDSEERMKARTAISSMQKLLQRGGRKIRRLNEAELTALRQKRAQKRQEDSRALKLKLERKKMETRRRTADACIRKEGQLEELNQSFRFRRYNRYDPDEKPENVPNIPELSLPQDIPAMQNADVPALTAADISISSVPVDF</sequence>
<gene>
    <name evidence="2" type="ORF">CLOHYLEM_06104</name>
</gene>
<name>C0C1T4_9FIRM</name>
<dbReference type="RefSeq" id="WP_006443452.1">
    <property type="nucleotide sequence ID" value="NZ_CP036524.1"/>
</dbReference>
<reference evidence="2" key="2">
    <citation type="submission" date="2013-06" db="EMBL/GenBank/DDBJ databases">
        <title>Draft genome sequence of Clostridium hylemonae (DSM 15053).</title>
        <authorList>
            <person name="Sudarsanam P."/>
            <person name="Ley R."/>
            <person name="Guruge J."/>
            <person name="Turnbaugh P.J."/>
            <person name="Mahowald M."/>
            <person name="Liep D."/>
            <person name="Gordon J."/>
        </authorList>
    </citation>
    <scope>NUCLEOTIDE SEQUENCE</scope>
    <source>
        <strain evidence="2">DSM 15053</strain>
    </source>
</reference>
<protein>
    <submittedName>
        <fullName evidence="2">Uncharacterized protein</fullName>
    </submittedName>
</protein>
<accession>C0C1T4</accession>
<comment type="caution">
    <text evidence="2">The sequence shown here is derived from an EMBL/GenBank/DDBJ whole genome shotgun (WGS) entry which is preliminary data.</text>
</comment>
<evidence type="ECO:0000313" key="3">
    <source>
        <dbReference type="Proteomes" id="UP000004893"/>
    </source>
</evidence>
<feature type="compositionally biased region" description="Polar residues" evidence="1">
    <location>
        <begin position="28"/>
        <end position="37"/>
    </location>
</feature>